<proteinExistence type="predicted"/>
<feature type="compositionally biased region" description="Basic and acidic residues" evidence="1">
    <location>
        <begin position="1"/>
        <end position="14"/>
    </location>
</feature>
<feature type="region of interest" description="Disordered" evidence="1">
    <location>
        <begin position="1"/>
        <end position="24"/>
    </location>
</feature>
<dbReference type="Proteomes" id="UP000754226">
    <property type="component" value="Unassembled WGS sequence"/>
</dbReference>
<name>A0A943EBU8_9FIRM</name>
<evidence type="ECO:0000256" key="1">
    <source>
        <dbReference type="SAM" id="MobiDB-lite"/>
    </source>
</evidence>
<evidence type="ECO:0000313" key="2">
    <source>
        <dbReference type="EMBL" id="MBS5518831.1"/>
    </source>
</evidence>
<accession>A0A943EBU8</accession>
<gene>
    <name evidence="2" type="ORF">KHX13_00560</name>
</gene>
<evidence type="ECO:0000313" key="3">
    <source>
        <dbReference type="Proteomes" id="UP000754226"/>
    </source>
</evidence>
<dbReference type="EMBL" id="JAGZCZ010000001">
    <property type="protein sequence ID" value="MBS5518831.1"/>
    <property type="molecule type" value="Genomic_DNA"/>
</dbReference>
<protein>
    <submittedName>
        <fullName evidence="2">Uncharacterized protein</fullName>
    </submittedName>
</protein>
<dbReference type="AlphaFoldDB" id="A0A943EBU8"/>
<sequence>MHRQKEERRNEKRRQMASFAYSKGKSQAGKLQEEGIILTYEITIVLSYKLTDYQPKRILFLASLVYKRKGVCGTKEENK</sequence>
<organism evidence="2 3">
    <name type="scientific">Acidaminococcus intestini</name>
    <dbReference type="NCBI Taxonomy" id="187327"/>
    <lineage>
        <taxon>Bacteria</taxon>
        <taxon>Bacillati</taxon>
        <taxon>Bacillota</taxon>
        <taxon>Negativicutes</taxon>
        <taxon>Acidaminococcales</taxon>
        <taxon>Acidaminococcaceae</taxon>
        <taxon>Acidaminococcus</taxon>
    </lineage>
</organism>
<reference evidence="2" key="1">
    <citation type="submission" date="2021-02" db="EMBL/GenBank/DDBJ databases">
        <title>Infant gut strain persistence is associated with maternal origin, phylogeny, and functional potential including surface adhesion and iron acquisition.</title>
        <authorList>
            <person name="Lou Y.C."/>
        </authorList>
    </citation>
    <scope>NUCLEOTIDE SEQUENCE</scope>
    <source>
        <strain evidence="2">L3_106_000M1_dasL3_106_000M1_concoct_15</strain>
    </source>
</reference>
<comment type="caution">
    <text evidence="2">The sequence shown here is derived from an EMBL/GenBank/DDBJ whole genome shotgun (WGS) entry which is preliminary data.</text>
</comment>